<keyword evidence="11" id="KW-0282">Flagellum</keyword>
<evidence type="ECO:0000256" key="4">
    <source>
        <dbReference type="ARBA" id="ARBA00022448"/>
    </source>
</evidence>
<dbReference type="RefSeq" id="WP_177962235.1">
    <property type="nucleotide sequence ID" value="NZ_JBBMEX010000007.1"/>
</dbReference>
<evidence type="ECO:0000313" key="11">
    <source>
        <dbReference type="EMBL" id="MEQ2557819.1"/>
    </source>
</evidence>
<dbReference type="Gene3D" id="1.10.287.1700">
    <property type="match status" value="1"/>
</dbReference>
<evidence type="ECO:0000256" key="5">
    <source>
        <dbReference type="ARBA" id="ARBA00022475"/>
    </source>
</evidence>
<organism evidence="11 12">
    <name type="scientific">Maccoyibacter intestinihominis</name>
    <dbReference type="NCBI Taxonomy" id="3133499"/>
    <lineage>
        <taxon>Bacteria</taxon>
        <taxon>Bacillati</taxon>
        <taxon>Bacillota</taxon>
        <taxon>Clostridia</taxon>
        <taxon>Lachnospirales</taxon>
        <taxon>Lachnospiraceae</taxon>
        <taxon>Maccoyibacter</taxon>
    </lineage>
</organism>
<keyword evidence="5" id="KW-1003">Cell membrane</keyword>
<evidence type="ECO:0000256" key="7">
    <source>
        <dbReference type="ARBA" id="ARBA00022795"/>
    </source>
</evidence>
<evidence type="ECO:0000256" key="3">
    <source>
        <dbReference type="ARBA" id="ARBA00020392"/>
    </source>
</evidence>
<evidence type="ECO:0000256" key="10">
    <source>
        <dbReference type="ARBA" id="ARBA00023225"/>
    </source>
</evidence>
<dbReference type="InterPro" id="IPR053716">
    <property type="entry name" value="Flag_assembly_chemotaxis_eff"/>
</dbReference>
<evidence type="ECO:0000313" key="12">
    <source>
        <dbReference type="Proteomes" id="UP001454489"/>
    </source>
</evidence>
<keyword evidence="8" id="KW-0653">Protein transport</keyword>
<keyword evidence="9" id="KW-0472">Membrane</keyword>
<keyword evidence="11" id="KW-0969">Cilium</keyword>
<accession>A0ABV1HDN7</accession>
<evidence type="ECO:0000256" key="9">
    <source>
        <dbReference type="ARBA" id="ARBA00023136"/>
    </source>
</evidence>
<keyword evidence="7" id="KW-1005">Bacterial flagellum biogenesis</keyword>
<keyword evidence="10" id="KW-1006">Bacterial flagellum protein export</keyword>
<dbReference type="EMBL" id="JBBMEX010000007">
    <property type="protein sequence ID" value="MEQ2557819.1"/>
    <property type="molecule type" value="Genomic_DNA"/>
</dbReference>
<dbReference type="InterPro" id="IPR012823">
    <property type="entry name" value="Flagell_FliJ"/>
</dbReference>
<sequence>MAKFVYRMQNILDLKIKMEEQRKAEYGLANARLRKEEDKLRELIIRKAGYEKQARELVQGTIDVHKIHTCKHAIDAMKSAIRTQMIEVHVAEKNVELARSKLNQVMIERKTYEKLREKAFEEFKQEVAYEENRMVDELVSYNYHKES</sequence>
<evidence type="ECO:0000256" key="2">
    <source>
        <dbReference type="ARBA" id="ARBA00010004"/>
    </source>
</evidence>
<evidence type="ECO:0000256" key="1">
    <source>
        <dbReference type="ARBA" id="ARBA00004413"/>
    </source>
</evidence>
<gene>
    <name evidence="11" type="primary">fliJ</name>
    <name evidence="11" type="ORF">WMO43_08045</name>
</gene>
<comment type="similarity">
    <text evidence="2">Belongs to the FliJ family.</text>
</comment>
<dbReference type="Proteomes" id="UP001454489">
    <property type="component" value="Unassembled WGS sequence"/>
</dbReference>
<protein>
    <recommendedName>
        <fullName evidence="3">Flagellar FliJ protein</fullName>
    </recommendedName>
</protein>
<evidence type="ECO:0000256" key="8">
    <source>
        <dbReference type="ARBA" id="ARBA00022927"/>
    </source>
</evidence>
<evidence type="ECO:0000256" key="6">
    <source>
        <dbReference type="ARBA" id="ARBA00022500"/>
    </source>
</evidence>
<comment type="subcellular location">
    <subcellularLocation>
        <location evidence="1">Cell membrane</location>
        <topology evidence="1">Peripheral membrane protein</topology>
        <orientation evidence="1">Cytoplasmic side</orientation>
    </subcellularLocation>
</comment>
<keyword evidence="12" id="KW-1185">Reference proteome</keyword>
<proteinExistence type="inferred from homology"/>
<name>A0ABV1HDN7_9FIRM</name>
<reference evidence="11 12" key="1">
    <citation type="submission" date="2024-03" db="EMBL/GenBank/DDBJ databases">
        <title>Human intestinal bacterial collection.</title>
        <authorList>
            <person name="Pauvert C."/>
            <person name="Hitch T.C.A."/>
            <person name="Clavel T."/>
        </authorList>
    </citation>
    <scope>NUCLEOTIDE SEQUENCE [LARGE SCALE GENOMIC DNA]</scope>
    <source>
        <strain evidence="11 12">CLA-AA-H185</strain>
    </source>
</reference>
<keyword evidence="4" id="KW-0813">Transport</keyword>
<dbReference type="Pfam" id="PF02050">
    <property type="entry name" value="FliJ"/>
    <property type="match status" value="1"/>
</dbReference>
<keyword evidence="11" id="KW-0966">Cell projection</keyword>
<comment type="caution">
    <text evidence="11">The sequence shown here is derived from an EMBL/GenBank/DDBJ whole genome shotgun (WGS) entry which is preliminary data.</text>
</comment>
<keyword evidence="6" id="KW-0145">Chemotaxis</keyword>
<dbReference type="NCBIfam" id="TIGR02473">
    <property type="entry name" value="flagell_FliJ"/>
    <property type="match status" value="1"/>
</dbReference>